<dbReference type="SUPFAM" id="SSF53659">
    <property type="entry name" value="Isocitrate/Isopropylmalate dehydrogenase-like"/>
    <property type="match status" value="1"/>
</dbReference>
<dbReference type="PANTHER" id="PTHR30004:SF6">
    <property type="entry name" value="D-THREONATE 4-PHOSPHATE DEHYDROGENASE"/>
    <property type="match status" value="1"/>
</dbReference>
<keyword evidence="2" id="KW-0560">Oxidoreductase</keyword>
<keyword evidence="3" id="KW-0520">NAD</keyword>
<dbReference type="PANTHER" id="PTHR30004">
    <property type="entry name" value="4-HYDROXYTHREONINE-4-PHOSPHATE DEHYDROGENASE"/>
    <property type="match status" value="1"/>
</dbReference>
<dbReference type="InterPro" id="IPR005255">
    <property type="entry name" value="PdxA_fam"/>
</dbReference>
<keyword evidence="5" id="KW-1185">Reference proteome</keyword>
<accession>A0A2Z3H349</accession>
<dbReference type="KEGG" id="gog:C1280_21355"/>
<dbReference type="GO" id="GO:0051287">
    <property type="term" value="F:NAD binding"/>
    <property type="evidence" value="ECO:0007669"/>
    <property type="project" value="InterPro"/>
</dbReference>
<evidence type="ECO:0000313" key="4">
    <source>
        <dbReference type="EMBL" id="AWM39281.1"/>
    </source>
</evidence>
<dbReference type="NCBIfam" id="TIGR00557">
    <property type="entry name" value="pdxA"/>
    <property type="match status" value="1"/>
</dbReference>
<evidence type="ECO:0000256" key="2">
    <source>
        <dbReference type="ARBA" id="ARBA00023002"/>
    </source>
</evidence>
<dbReference type="GO" id="GO:0046872">
    <property type="term" value="F:metal ion binding"/>
    <property type="evidence" value="ECO:0007669"/>
    <property type="project" value="UniProtKB-KW"/>
</dbReference>
<protein>
    <submittedName>
        <fullName evidence="4">4-hydroxythreonine-4-phosphate dehydrogenase PdxA</fullName>
    </submittedName>
</protein>
<evidence type="ECO:0000313" key="5">
    <source>
        <dbReference type="Proteomes" id="UP000245802"/>
    </source>
</evidence>
<evidence type="ECO:0000256" key="3">
    <source>
        <dbReference type="ARBA" id="ARBA00023027"/>
    </source>
</evidence>
<dbReference type="GO" id="GO:0016491">
    <property type="term" value="F:oxidoreductase activity"/>
    <property type="evidence" value="ECO:0007669"/>
    <property type="project" value="UniProtKB-KW"/>
</dbReference>
<evidence type="ECO:0000256" key="1">
    <source>
        <dbReference type="ARBA" id="ARBA00022723"/>
    </source>
</evidence>
<name>A0A2Z3H349_9BACT</name>
<proteinExistence type="predicted"/>
<dbReference type="Gene3D" id="3.40.718.10">
    <property type="entry name" value="Isopropylmalate Dehydrogenase"/>
    <property type="match status" value="1"/>
</dbReference>
<gene>
    <name evidence="4" type="primary">pdxA</name>
    <name evidence="4" type="ORF">C1280_21355</name>
</gene>
<reference evidence="4 5" key="1">
    <citation type="submission" date="2018-01" db="EMBL/GenBank/DDBJ databases">
        <title>G. obscuriglobus.</title>
        <authorList>
            <person name="Franke J."/>
            <person name="Blomberg W."/>
            <person name="Selmecki A."/>
        </authorList>
    </citation>
    <scope>NUCLEOTIDE SEQUENCE [LARGE SCALE GENOMIC DNA]</scope>
    <source>
        <strain evidence="4 5">DSM 5831</strain>
    </source>
</reference>
<dbReference type="OrthoDB" id="9801783at2"/>
<sequence>MGDPAGVGPELCLRLLRSEEVRELCEPVVYGALGLLRRVATHLNWPEPDPAAVRDLATVDGGCDAIVPGRVSAACGAAAYRYFTTAIDDALVGRIDAIATAPLHKEALHAAGFPFPGHTEILATRTTAERSCMMLTAEAITCSLVTVHVGYREVPGLLTVERICDTIELTADAMRRIRGRDPRLLVCGLNPHAGEHGLFGDREEERLIVPAIEASRAKGIDVSGPLPPDTAFLPKHRARCDAYVCMYHDQGLIPLKALAFEDAVNVTLGLPIVRTSVDHGTAFDIAWQGVADVSSLIQAVKLAVKLCRAV</sequence>
<keyword evidence="1" id="KW-0479">Metal-binding</keyword>
<dbReference type="Proteomes" id="UP000245802">
    <property type="component" value="Chromosome"/>
</dbReference>
<organism evidence="4 5">
    <name type="scientific">Gemmata obscuriglobus</name>
    <dbReference type="NCBI Taxonomy" id="114"/>
    <lineage>
        <taxon>Bacteria</taxon>
        <taxon>Pseudomonadati</taxon>
        <taxon>Planctomycetota</taxon>
        <taxon>Planctomycetia</taxon>
        <taxon>Gemmatales</taxon>
        <taxon>Gemmataceae</taxon>
        <taxon>Gemmata</taxon>
    </lineage>
</organism>
<dbReference type="EMBL" id="CP025958">
    <property type="protein sequence ID" value="AWM39281.1"/>
    <property type="molecule type" value="Genomic_DNA"/>
</dbReference>
<dbReference type="AlphaFoldDB" id="A0A2Z3H349"/>
<dbReference type="Pfam" id="PF04166">
    <property type="entry name" value="PdxA"/>
    <property type="match status" value="1"/>
</dbReference>